<keyword evidence="1" id="KW-0521">NADP</keyword>
<dbReference type="InterPro" id="IPR020843">
    <property type="entry name" value="ER"/>
</dbReference>
<dbReference type="SMART" id="SM00829">
    <property type="entry name" value="PKS_ER"/>
    <property type="match status" value="1"/>
</dbReference>
<dbReference type="InterPro" id="IPR013149">
    <property type="entry name" value="ADH-like_C"/>
</dbReference>
<dbReference type="PANTHER" id="PTHR44154:SF1">
    <property type="entry name" value="QUINONE OXIDOREDUCTASE"/>
    <property type="match status" value="1"/>
</dbReference>
<dbReference type="Proteomes" id="UP001629432">
    <property type="component" value="Unassembled WGS sequence"/>
</dbReference>
<name>A0ABW9E658_9BURK</name>
<proteinExistence type="predicted"/>
<evidence type="ECO:0000313" key="4">
    <source>
        <dbReference type="Proteomes" id="UP001629432"/>
    </source>
</evidence>
<protein>
    <submittedName>
        <fullName evidence="3">NADPH:quinone reductase</fullName>
    </submittedName>
</protein>
<dbReference type="RefSeq" id="WP_408341067.1">
    <property type="nucleotide sequence ID" value="NZ_JAQQCF010000075.1"/>
</dbReference>
<dbReference type="InterPro" id="IPR011032">
    <property type="entry name" value="GroES-like_sf"/>
</dbReference>
<dbReference type="SUPFAM" id="SSF50129">
    <property type="entry name" value="GroES-like"/>
    <property type="match status" value="1"/>
</dbReference>
<evidence type="ECO:0000256" key="1">
    <source>
        <dbReference type="ARBA" id="ARBA00022857"/>
    </source>
</evidence>
<dbReference type="Pfam" id="PF00107">
    <property type="entry name" value="ADH_zinc_N"/>
    <property type="match status" value="1"/>
</dbReference>
<dbReference type="SUPFAM" id="SSF51735">
    <property type="entry name" value="NAD(P)-binding Rossmann-fold domains"/>
    <property type="match status" value="1"/>
</dbReference>
<dbReference type="Pfam" id="PF08240">
    <property type="entry name" value="ADH_N"/>
    <property type="match status" value="1"/>
</dbReference>
<dbReference type="EMBL" id="JAQQCF010000075">
    <property type="protein sequence ID" value="MFM0642454.1"/>
    <property type="molecule type" value="Genomic_DNA"/>
</dbReference>
<dbReference type="InterPro" id="IPR036291">
    <property type="entry name" value="NAD(P)-bd_dom_sf"/>
</dbReference>
<reference evidence="3 4" key="1">
    <citation type="journal article" date="2024" name="Chem. Sci.">
        <title>Discovery of megapolipeptins by genome mining of a Burkholderiales bacteria collection.</title>
        <authorList>
            <person name="Paulo B.S."/>
            <person name="Recchia M.J.J."/>
            <person name="Lee S."/>
            <person name="Fergusson C.H."/>
            <person name="Romanowski S.B."/>
            <person name="Hernandez A."/>
            <person name="Krull N."/>
            <person name="Liu D.Y."/>
            <person name="Cavanagh H."/>
            <person name="Bos A."/>
            <person name="Gray C.A."/>
            <person name="Murphy B.T."/>
            <person name="Linington R.G."/>
            <person name="Eustaquio A.S."/>
        </authorList>
    </citation>
    <scope>NUCLEOTIDE SEQUENCE [LARGE SCALE GENOMIC DNA]</scope>
    <source>
        <strain evidence="3 4">RL17-338-BIC-A</strain>
    </source>
</reference>
<feature type="domain" description="Enoyl reductase (ER)" evidence="2">
    <location>
        <begin position="11"/>
        <end position="325"/>
    </location>
</feature>
<comment type="caution">
    <text evidence="3">The sequence shown here is derived from an EMBL/GenBank/DDBJ whole genome shotgun (WGS) entry which is preliminary data.</text>
</comment>
<dbReference type="InterPro" id="IPR051603">
    <property type="entry name" value="Zinc-ADH_QOR/CCCR"/>
</dbReference>
<dbReference type="Gene3D" id="3.90.180.10">
    <property type="entry name" value="Medium-chain alcohol dehydrogenases, catalytic domain"/>
    <property type="match status" value="1"/>
</dbReference>
<organism evidence="3 4">
    <name type="scientific">Paraburkholderia metrosideri</name>
    <dbReference type="NCBI Taxonomy" id="580937"/>
    <lineage>
        <taxon>Bacteria</taxon>
        <taxon>Pseudomonadati</taxon>
        <taxon>Pseudomonadota</taxon>
        <taxon>Betaproteobacteria</taxon>
        <taxon>Burkholderiales</taxon>
        <taxon>Burkholderiaceae</taxon>
        <taxon>Paraburkholderia</taxon>
    </lineage>
</organism>
<sequence length="328" mass="34323">MKAAYYDRQGRASEVLKLGEFALPEPGPNEVRVKLHASGVNPSDIKARTGFSAKMGFPAIIPHQDGAGTIDKVGAGVTTHQIGDRVWLYEAQYGRPHGTAAEYVVVPAVQAAALHANVSFEMGACLGIPALTAHRCLFADGPITGLRVLIHGGAGAVGSAAIALAKWAGAWVATTVTKPEHEASARRAGADVVVLRTDDAVIEALRSASSNQGFDRIVEVALTTNLDIDLACISIGSVISTYGLENASEQLALPILKAMVKGCVFRFVYIYTVPNHAKLEAVAAINACLAANAYAPTIGKIVPLERIAEAHQCQESGEIAGKIVVAIN</sequence>
<evidence type="ECO:0000259" key="2">
    <source>
        <dbReference type="SMART" id="SM00829"/>
    </source>
</evidence>
<dbReference type="PANTHER" id="PTHR44154">
    <property type="entry name" value="QUINONE OXIDOREDUCTASE"/>
    <property type="match status" value="1"/>
</dbReference>
<accession>A0ABW9E658</accession>
<gene>
    <name evidence="3" type="ORF">PQQ63_37890</name>
</gene>
<dbReference type="CDD" id="cd08253">
    <property type="entry name" value="zeta_crystallin"/>
    <property type="match status" value="1"/>
</dbReference>
<dbReference type="Gene3D" id="3.40.50.720">
    <property type="entry name" value="NAD(P)-binding Rossmann-like Domain"/>
    <property type="match status" value="1"/>
</dbReference>
<evidence type="ECO:0000313" key="3">
    <source>
        <dbReference type="EMBL" id="MFM0642454.1"/>
    </source>
</evidence>
<keyword evidence="4" id="KW-1185">Reference proteome</keyword>
<dbReference type="InterPro" id="IPR013154">
    <property type="entry name" value="ADH-like_N"/>
</dbReference>